<comment type="caution">
    <text evidence="1">The sequence shown here is derived from an EMBL/GenBank/DDBJ whole genome shotgun (WGS) entry which is preliminary data.</text>
</comment>
<name>A0ABR4CN44_9HELO</name>
<gene>
    <name evidence="1" type="ORF">VTL71DRAFT_12469</name>
</gene>
<keyword evidence="2" id="KW-1185">Reference proteome</keyword>
<sequence length="130" mass="14473">MPAAGRCFPNAFARVLQHHSSSNLNPLYLQRDWVLCSVQFSSPVVLPLTLLKTPFVQALVLAPRHRHLYYCKTPWPILEVDSSALGQSITSCGGLERLPRIIANLLCGTQPKLGFHSTLMHHALRTSRSC</sequence>
<protein>
    <submittedName>
        <fullName evidence="1">Uncharacterized protein</fullName>
    </submittedName>
</protein>
<organism evidence="1 2">
    <name type="scientific">Oculimacula yallundae</name>
    <dbReference type="NCBI Taxonomy" id="86028"/>
    <lineage>
        <taxon>Eukaryota</taxon>
        <taxon>Fungi</taxon>
        <taxon>Dikarya</taxon>
        <taxon>Ascomycota</taxon>
        <taxon>Pezizomycotina</taxon>
        <taxon>Leotiomycetes</taxon>
        <taxon>Helotiales</taxon>
        <taxon>Ploettnerulaceae</taxon>
        <taxon>Oculimacula</taxon>
    </lineage>
</organism>
<evidence type="ECO:0000313" key="2">
    <source>
        <dbReference type="Proteomes" id="UP001595075"/>
    </source>
</evidence>
<accession>A0ABR4CN44</accession>
<evidence type="ECO:0000313" key="1">
    <source>
        <dbReference type="EMBL" id="KAL2071234.1"/>
    </source>
</evidence>
<reference evidence="1 2" key="1">
    <citation type="journal article" date="2024" name="Commun. Biol.">
        <title>Comparative genomic analysis of thermophilic fungi reveals convergent evolutionary adaptations and gene losses.</title>
        <authorList>
            <person name="Steindorff A.S."/>
            <person name="Aguilar-Pontes M.V."/>
            <person name="Robinson A.J."/>
            <person name="Andreopoulos B."/>
            <person name="LaButti K."/>
            <person name="Kuo A."/>
            <person name="Mondo S."/>
            <person name="Riley R."/>
            <person name="Otillar R."/>
            <person name="Haridas S."/>
            <person name="Lipzen A."/>
            <person name="Grimwood J."/>
            <person name="Schmutz J."/>
            <person name="Clum A."/>
            <person name="Reid I.D."/>
            <person name="Moisan M.C."/>
            <person name="Butler G."/>
            <person name="Nguyen T.T.M."/>
            <person name="Dewar K."/>
            <person name="Conant G."/>
            <person name="Drula E."/>
            <person name="Henrissat B."/>
            <person name="Hansel C."/>
            <person name="Singer S."/>
            <person name="Hutchinson M.I."/>
            <person name="de Vries R.P."/>
            <person name="Natvig D.O."/>
            <person name="Powell A.J."/>
            <person name="Tsang A."/>
            <person name="Grigoriev I.V."/>
        </authorList>
    </citation>
    <scope>NUCLEOTIDE SEQUENCE [LARGE SCALE GENOMIC DNA]</scope>
    <source>
        <strain evidence="1 2">CBS 494.80</strain>
    </source>
</reference>
<proteinExistence type="predicted"/>
<dbReference type="Proteomes" id="UP001595075">
    <property type="component" value="Unassembled WGS sequence"/>
</dbReference>
<dbReference type="EMBL" id="JAZHXI010000005">
    <property type="protein sequence ID" value="KAL2071234.1"/>
    <property type="molecule type" value="Genomic_DNA"/>
</dbReference>